<dbReference type="EMBL" id="CP036425">
    <property type="protein sequence ID" value="QDU34472.1"/>
    <property type="molecule type" value="Genomic_DNA"/>
</dbReference>
<keyword evidence="3" id="KW-1185">Reference proteome</keyword>
<dbReference type="Proteomes" id="UP000317369">
    <property type="component" value="Chromosome"/>
</dbReference>
<reference evidence="2 3" key="1">
    <citation type="submission" date="2019-02" db="EMBL/GenBank/DDBJ databases">
        <title>Deep-cultivation of Planctomycetes and their phenomic and genomic characterization uncovers novel biology.</title>
        <authorList>
            <person name="Wiegand S."/>
            <person name="Jogler M."/>
            <person name="Boedeker C."/>
            <person name="Pinto D."/>
            <person name="Vollmers J."/>
            <person name="Rivas-Marin E."/>
            <person name="Kohn T."/>
            <person name="Peeters S.H."/>
            <person name="Heuer A."/>
            <person name="Rast P."/>
            <person name="Oberbeckmann S."/>
            <person name="Bunk B."/>
            <person name="Jeske O."/>
            <person name="Meyerdierks A."/>
            <person name="Storesund J.E."/>
            <person name="Kallscheuer N."/>
            <person name="Luecker S."/>
            <person name="Lage O.M."/>
            <person name="Pohl T."/>
            <person name="Merkel B.J."/>
            <person name="Hornburger P."/>
            <person name="Mueller R.-W."/>
            <person name="Bruemmer F."/>
            <person name="Labrenz M."/>
            <person name="Spormann A.M."/>
            <person name="Op den Camp H."/>
            <person name="Overmann J."/>
            <person name="Amann R."/>
            <person name="Jetten M.S.M."/>
            <person name="Mascher T."/>
            <person name="Medema M.H."/>
            <person name="Devos D.P."/>
            <person name="Kaster A.-K."/>
            <person name="Ovreas L."/>
            <person name="Rohde M."/>
            <person name="Galperin M.Y."/>
            <person name="Jogler C."/>
        </authorList>
    </citation>
    <scope>NUCLEOTIDE SEQUENCE [LARGE SCALE GENOMIC DNA]</scope>
    <source>
        <strain evidence="2 3">KS4</strain>
    </source>
</reference>
<evidence type="ECO:0000313" key="2">
    <source>
        <dbReference type="EMBL" id="QDU34472.1"/>
    </source>
</evidence>
<dbReference type="RefSeq" id="WP_200761210.1">
    <property type="nucleotide sequence ID" value="NZ_CP036425.1"/>
</dbReference>
<proteinExistence type="predicted"/>
<dbReference type="KEGG" id="pcor:KS4_25420"/>
<feature type="chain" id="PRO_5021776290" description="Lipoprotein" evidence="1">
    <location>
        <begin position="21"/>
        <end position="396"/>
    </location>
</feature>
<evidence type="ECO:0008006" key="4">
    <source>
        <dbReference type="Google" id="ProtNLM"/>
    </source>
</evidence>
<evidence type="ECO:0000256" key="1">
    <source>
        <dbReference type="SAM" id="SignalP"/>
    </source>
</evidence>
<sequence precursor="true">MFNSRIAIALTCLVLQFVGAAHLVADIDKTEYMPNPNLGITGIPADLEPEYKKAFNRYTEIIAENGKPIRIFAQNRLRNEQIIRSRSILEHYLTNLADSKFGHDKSKIGNAMANNHAQLLLLNGADGEGREVYIDGQPLYENEIQVEGHRWYMNQSYDDHRDASYEEILHLVHDTGIGVDGINSLPGEAPMFQKAIRSAQVGAMKNRLWGVLDREWINELRRENSLSQEYLAAAIDAYYGLWGAWDEDPTKSMWGLFDVRDREAMKTKDAPGYAAITDFFHPYFTYNARIDENFKGVFSLRFNGMLPYTNHSRYLKDITLLGNHDIDVVVNELDNSITGNDGVNTVIFSGSFEEYIITQQTSGLIVKDLLPARDGVNTLFDIEQLQFSDQRIDTEN</sequence>
<feature type="signal peptide" evidence="1">
    <location>
        <begin position="1"/>
        <end position="20"/>
    </location>
</feature>
<dbReference type="AlphaFoldDB" id="A0A517YWA5"/>
<gene>
    <name evidence="2" type="ORF">KS4_25420</name>
</gene>
<protein>
    <recommendedName>
        <fullName evidence="4">Lipoprotein</fullName>
    </recommendedName>
</protein>
<evidence type="ECO:0000313" key="3">
    <source>
        <dbReference type="Proteomes" id="UP000317369"/>
    </source>
</evidence>
<name>A0A517YWA5_9BACT</name>
<accession>A0A517YWA5</accession>
<organism evidence="2 3">
    <name type="scientific">Poriferisphaera corsica</name>
    <dbReference type="NCBI Taxonomy" id="2528020"/>
    <lineage>
        <taxon>Bacteria</taxon>
        <taxon>Pseudomonadati</taxon>
        <taxon>Planctomycetota</taxon>
        <taxon>Phycisphaerae</taxon>
        <taxon>Phycisphaerales</taxon>
        <taxon>Phycisphaeraceae</taxon>
        <taxon>Poriferisphaera</taxon>
    </lineage>
</organism>
<keyword evidence="1" id="KW-0732">Signal</keyword>